<sequence>MSVATDHSAARRPREPGTPPRAMVVLAAAALVTGTGLAVWLLPATSDGWTGTGRTPHAGGKPPRLTRTTAGLPPEPAPPPPAAVHPSGFVAFVDTVRDPLFNLPRAARQEHVRWFTLGHLTAGQDGCTPVWGGLRGQGGNPVATVLGRLRAAGGDAGLAFGGRTGSEPAVTCADLGRLTAAYRQVVAAFGVTYLDFEVEGADGDETVLRRAGAIRALQREAAGEGRPLTVSFTLPVNDAGLTLRDQAMLRSTREAGVEIAAVNLLAPIRRSSTGRTDLHYVASAVRAAHSQLAQAMGEATAWHRIALTAVLSGSRDLTVADARRLTAFTTRNGLAWLSTRGAAPAPDAARLLAALTR</sequence>
<dbReference type="Proteomes" id="UP000534286">
    <property type="component" value="Unassembled WGS sequence"/>
</dbReference>
<keyword evidence="4" id="KW-1185">Reference proteome</keyword>
<organism evidence="3 4">
    <name type="scientific">Streptosporangium album</name>
    <dbReference type="NCBI Taxonomy" id="47479"/>
    <lineage>
        <taxon>Bacteria</taxon>
        <taxon>Bacillati</taxon>
        <taxon>Actinomycetota</taxon>
        <taxon>Actinomycetes</taxon>
        <taxon>Streptosporangiales</taxon>
        <taxon>Streptosporangiaceae</taxon>
        <taxon>Streptosporangium</taxon>
    </lineage>
</organism>
<name>A0A7W7W668_9ACTN</name>
<dbReference type="PANTHER" id="PTHR42976">
    <property type="entry name" value="BIFUNCTIONAL CHITINASE/LYSOZYME-RELATED"/>
    <property type="match status" value="1"/>
</dbReference>
<gene>
    <name evidence="3" type="ORF">FHR32_000272</name>
</gene>
<dbReference type="EMBL" id="JACHJU010000001">
    <property type="protein sequence ID" value="MBB4935967.1"/>
    <property type="molecule type" value="Genomic_DNA"/>
</dbReference>
<evidence type="ECO:0008006" key="5">
    <source>
        <dbReference type="Google" id="ProtNLM"/>
    </source>
</evidence>
<evidence type="ECO:0000256" key="2">
    <source>
        <dbReference type="SAM" id="Phobius"/>
    </source>
</evidence>
<dbReference type="AlphaFoldDB" id="A0A7W7W668"/>
<evidence type="ECO:0000313" key="4">
    <source>
        <dbReference type="Proteomes" id="UP000534286"/>
    </source>
</evidence>
<dbReference type="RefSeq" id="WP_184752237.1">
    <property type="nucleotide sequence ID" value="NZ_BAABEK010000084.1"/>
</dbReference>
<proteinExistence type="predicted"/>
<keyword evidence="2" id="KW-1133">Transmembrane helix</keyword>
<comment type="caution">
    <text evidence="3">The sequence shown here is derived from an EMBL/GenBank/DDBJ whole genome shotgun (WGS) entry which is preliminary data.</text>
</comment>
<feature type="region of interest" description="Disordered" evidence="1">
    <location>
        <begin position="1"/>
        <end position="20"/>
    </location>
</feature>
<dbReference type="PANTHER" id="PTHR42976:SF1">
    <property type="entry name" value="GH18 DOMAIN-CONTAINING PROTEIN-RELATED"/>
    <property type="match status" value="1"/>
</dbReference>
<accession>A0A7W7W668</accession>
<keyword evidence="2" id="KW-0812">Transmembrane</keyword>
<dbReference type="Gene3D" id="3.20.20.80">
    <property type="entry name" value="Glycosidases"/>
    <property type="match status" value="1"/>
</dbReference>
<evidence type="ECO:0000313" key="3">
    <source>
        <dbReference type="EMBL" id="MBB4935967.1"/>
    </source>
</evidence>
<dbReference type="InterPro" id="IPR052750">
    <property type="entry name" value="GH18_Chitinase"/>
</dbReference>
<feature type="region of interest" description="Disordered" evidence="1">
    <location>
        <begin position="46"/>
        <end position="81"/>
    </location>
</feature>
<keyword evidence="2" id="KW-0472">Membrane</keyword>
<reference evidence="3 4" key="1">
    <citation type="submission" date="2020-08" db="EMBL/GenBank/DDBJ databases">
        <title>Sequencing the genomes of 1000 actinobacteria strains.</title>
        <authorList>
            <person name="Klenk H.-P."/>
        </authorList>
    </citation>
    <scope>NUCLEOTIDE SEQUENCE [LARGE SCALE GENOMIC DNA]</scope>
    <source>
        <strain evidence="3 4">DSM 43023</strain>
    </source>
</reference>
<protein>
    <recommendedName>
        <fullName evidence="5">Chitinase</fullName>
    </recommendedName>
</protein>
<evidence type="ECO:0000256" key="1">
    <source>
        <dbReference type="SAM" id="MobiDB-lite"/>
    </source>
</evidence>
<feature type="transmembrane region" description="Helical" evidence="2">
    <location>
        <begin position="21"/>
        <end position="42"/>
    </location>
</feature>